<dbReference type="STRING" id="6182.A0A4Z2D2T1"/>
<evidence type="ECO:0000313" key="3">
    <source>
        <dbReference type="EMBL" id="TNN10772.1"/>
    </source>
</evidence>
<feature type="compositionally biased region" description="Basic and acidic residues" evidence="1">
    <location>
        <begin position="107"/>
        <end position="117"/>
    </location>
</feature>
<evidence type="ECO:0000259" key="2">
    <source>
        <dbReference type="PROSITE" id="PS50020"/>
    </source>
</evidence>
<dbReference type="PROSITE" id="PS50020">
    <property type="entry name" value="WW_DOMAIN_2"/>
    <property type="match status" value="1"/>
</dbReference>
<feature type="region of interest" description="Disordered" evidence="1">
    <location>
        <begin position="97"/>
        <end position="172"/>
    </location>
</feature>
<dbReference type="InterPro" id="IPR001202">
    <property type="entry name" value="WW_dom"/>
</dbReference>
<sequence length="319" mass="35904">MSVYSDMPLPPNWESKFDTESGHWFVMYILHSIFVNSCSLSRFYINHEDKTTSWDDPRPAYYSAQQIDRLNTYRMGFGDRQDLISEFFDVSEISPKSRKNSKSINRKPSDDRAKDSSMPKAHRGRSEPRGGDCSLRKDTHFRGRNASSRRNRESKSSTCSQNDNESYHSSTCISPTTNKKLTCNSLLSKALTDDDVDSNVFIIEPVEKLDIKSTQIYEEPLQTDNLTNSSPKKCLDTANSTITATGNNLSIGKQPLNIASSTDSNNIVDLDLYSTEKLHRYQPIGPNCNLLGSRIIPHGPNPLLVHGPNPSLVHGSMYQ</sequence>
<dbReference type="OrthoDB" id="2020426at2759"/>
<protein>
    <recommendedName>
        <fullName evidence="2">WW domain-containing protein</fullName>
    </recommendedName>
</protein>
<feature type="domain" description="WW" evidence="2">
    <location>
        <begin position="7"/>
        <end position="59"/>
    </location>
</feature>
<dbReference type="InterPro" id="IPR036020">
    <property type="entry name" value="WW_dom_sf"/>
</dbReference>
<keyword evidence="4" id="KW-1185">Reference proteome</keyword>
<evidence type="ECO:0000256" key="1">
    <source>
        <dbReference type="SAM" id="MobiDB-lite"/>
    </source>
</evidence>
<comment type="caution">
    <text evidence="3">The sequence shown here is derived from an EMBL/GenBank/DDBJ whole genome shotgun (WGS) entry which is preliminary data.</text>
</comment>
<accession>A0A4Z2D2T1</accession>
<name>A0A4Z2D2T1_SCHJA</name>
<organism evidence="3 4">
    <name type="scientific">Schistosoma japonicum</name>
    <name type="common">Blood fluke</name>
    <dbReference type="NCBI Taxonomy" id="6182"/>
    <lineage>
        <taxon>Eukaryota</taxon>
        <taxon>Metazoa</taxon>
        <taxon>Spiralia</taxon>
        <taxon>Lophotrochozoa</taxon>
        <taxon>Platyhelminthes</taxon>
        <taxon>Trematoda</taxon>
        <taxon>Digenea</taxon>
        <taxon>Strigeidida</taxon>
        <taxon>Schistosomatoidea</taxon>
        <taxon>Schistosomatidae</taxon>
        <taxon>Schistosoma</taxon>
    </lineage>
</organism>
<dbReference type="SUPFAM" id="SSF51045">
    <property type="entry name" value="WW domain"/>
    <property type="match status" value="1"/>
</dbReference>
<feature type="compositionally biased region" description="Polar residues" evidence="1">
    <location>
        <begin position="156"/>
        <end position="172"/>
    </location>
</feature>
<dbReference type="AlphaFoldDB" id="A0A4Z2D2T1"/>
<proteinExistence type="predicted"/>
<reference evidence="3 4" key="1">
    <citation type="submission" date="2019-03" db="EMBL/GenBank/DDBJ databases">
        <title>An improved genome assembly of the fluke Schistosoma japonicum.</title>
        <authorList>
            <person name="Hu W."/>
            <person name="Luo F."/>
            <person name="Yin M."/>
            <person name="Mo X."/>
            <person name="Sun C."/>
            <person name="Wu Q."/>
            <person name="Zhu B."/>
            <person name="Xiang M."/>
            <person name="Wang J."/>
            <person name="Wang Y."/>
            <person name="Zhang T."/>
            <person name="Xu B."/>
            <person name="Zheng H."/>
            <person name="Feng Z."/>
        </authorList>
    </citation>
    <scope>NUCLEOTIDE SEQUENCE [LARGE SCALE GENOMIC DNA]</scope>
    <source>
        <strain evidence="3">HuSjv2</strain>
        <tissue evidence="3">Worms</tissue>
    </source>
</reference>
<evidence type="ECO:0000313" key="4">
    <source>
        <dbReference type="Proteomes" id="UP000311919"/>
    </source>
</evidence>
<dbReference type="EMBL" id="SKCS01000341">
    <property type="protein sequence ID" value="TNN10772.1"/>
    <property type="molecule type" value="Genomic_DNA"/>
</dbReference>
<dbReference type="Gene3D" id="2.20.70.10">
    <property type="match status" value="1"/>
</dbReference>
<feature type="compositionally biased region" description="Basic and acidic residues" evidence="1">
    <location>
        <begin position="124"/>
        <end position="141"/>
    </location>
</feature>
<dbReference type="CDD" id="cd00201">
    <property type="entry name" value="WW"/>
    <property type="match status" value="1"/>
</dbReference>
<dbReference type="Proteomes" id="UP000311919">
    <property type="component" value="Unassembled WGS sequence"/>
</dbReference>
<gene>
    <name evidence="3" type="ORF">EWB00_005164</name>
</gene>